<keyword evidence="5" id="KW-0862">Zinc</keyword>
<feature type="region of interest" description="Disordered" evidence="7">
    <location>
        <begin position="145"/>
        <end position="220"/>
    </location>
</feature>
<dbReference type="Pfam" id="PF00096">
    <property type="entry name" value="zf-C2H2"/>
    <property type="match status" value="4"/>
</dbReference>
<keyword evidence="6" id="KW-0539">Nucleus</keyword>
<protein>
    <recommendedName>
        <fullName evidence="10">Protein krueppel</fullName>
    </recommendedName>
</protein>
<accession>A0A1I8JSV3</accession>
<evidence type="ECO:0000256" key="3">
    <source>
        <dbReference type="ARBA" id="ARBA00022737"/>
    </source>
</evidence>
<dbReference type="VEuPathDB" id="VectorBase:AALB20_035598"/>
<dbReference type="EnsemblMetazoa" id="AALB015877-RA">
    <property type="protein sequence ID" value="AALB015877-PA"/>
    <property type="gene ID" value="AALB015877"/>
</dbReference>
<evidence type="ECO:0000256" key="6">
    <source>
        <dbReference type="ARBA" id="ARBA00023242"/>
    </source>
</evidence>
<dbReference type="PANTHER" id="PTHR24394">
    <property type="entry name" value="ZINC FINGER PROTEIN"/>
    <property type="match status" value="1"/>
</dbReference>
<dbReference type="PANTHER" id="PTHR24394:SF29">
    <property type="entry name" value="MYONEURIN"/>
    <property type="match status" value="1"/>
</dbReference>
<evidence type="ECO:0000256" key="4">
    <source>
        <dbReference type="ARBA" id="ARBA00022771"/>
    </source>
</evidence>
<keyword evidence="2" id="KW-0479">Metal-binding</keyword>
<evidence type="ECO:0000256" key="2">
    <source>
        <dbReference type="ARBA" id="ARBA00022723"/>
    </source>
</evidence>
<dbReference type="SMART" id="SM00355">
    <property type="entry name" value="ZnF_C2H2"/>
    <property type="match status" value="7"/>
</dbReference>
<dbReference type="GO" id="GO:0005634">
    <property type="term" value="C:nucleus"/>
    <property type="evidence" value="ECO:0007669"/>
    <property type="project" value="UniProtKB-SubCell"/>
</dbReference>
<name>A0A1I8JSV3_ANOAL</name>
<dbReference type="Gene3D" id="3.30.160.60">
    <property type="entry name" value="Classic Zinc Finger"/>
    <property type="match status" value="4"/>
</dbReference>
<dbReference type="Pfam" id="PF07776">
    <property type="entry name" value="zf-AD"/>
    <property type="match status" value="1"/>
</dbReference>
<dbReference type="InterPro" id="IPR036236">
    <property type="entry name" value="Znf_C2H2_sf"/>
</dbReference>
<feature type="compositionally biased region" description="Basic and acidic residues" evidence="7">
    <location>
        <begin position="199"/>
        <end position="213"/>
    </location>
</feature>
<reference evidence="8" key="2">
    <citation type="submission" date="2022-08" db="UniProtKB">
        <authorList>
            <consortium name="EnsemblMetazoa"/>
        </authorList>
    </citation>
    <scope>IDENTIFICATION</scope>
    <source>
        <strain evidence="8">STECLA/ALBI9_A</strain>
    </source>
</reference>
<dbReference type="Proteomes" id="UP000069272">
    <property type="component" value="Chromosome 3R"/>
</dbReference>
<dbReference type="InterPro" id="IPR013087">
    <property type="entry name" value="Znf_C2H2_type"/>
</dbReference>
<evidence type="ECO:0000256" key="7">
    <source>
        <dbReference type="SAM" id="MobiDB-lite"/>
    </source>
</evidence>
<dbReference type="GO" id="GO:0008270">
    <property type="term" value="F:zinc ion binding"/>
    <property type="evidence" value="ECO:0007669"/>
    <property type="project" value="UniProtKB-UniRule"/>
</dbReference>
<dbReference type="VEuPathDB" id="VectorBase:AALB015877"/>
<dbReference type="SMART" id="SM00868">
    <property type="entry name" value="zf-AD"/>
    <property type="match status" value="1"/>
</dbReference>
<evidence type="ECO:0000256" key="1">
    <source>
        <dbReference type="ARBA" id="ARBA00004123"/>
    </source>
</evidence>
<reference evidence="8 9" key="1">
    <citation type="journal article" date="2017" name="G3 (Bethesda)">
        <title>The Physical Genome Mapping of Anopheles albimanus Corrected Scaffold Misassemblies and Identified Interarm Rearrangements in Genus Anopheles.</title>
        <authorList>
            <person name="Artemov G.N."/>
            <person name="Peery A.N."/>
            <person name="Jiang X."/>
            <person name="Tu Z."/>
            <person name="Stegniy V.N."/>
            <person name="Sharakhova M.V."/>
            <person name="Sharakhov I.V."/>
        </authorList>
    </citation>
    <scope>NUCLEOTIDE SEQUENCE [LARGE SCALE GENOMIC DNA]</scope>
    <source>
        <strain evidence="8 9">ALBI9_A</strain>
    </source>
</reference>
<sequence length="415" mass="47331">MEVLGGISSFCRFCLTQDCETLMPLSSAIENLSFSVQDILETTGISILETETTCLSVCTKCSQRIELAVDFRRSCLDGNVLFMQLFGHIIDKLRSGDIVEEELEEAVFVKDDTLEIEIVLHNEPNNDEAYDGYHEPALLVEEESQELFEEQTIDEQEDCEDENNSSEDISPVTTTMATSKRKTTYTETTVAASNQGTAKSKERIGNSKEDNGNKPKTSGKRQKLLCGICGALVYNMIEHTRSHTKENLLKCPHCPVQMANATNLRAHVRAFHEKTIFKTCEPCGKGFITLDSYKTHMRTYHNIGANYQCEICLKTFKHPSNRRDHIRRIHNVELKYECQICQKKFKDPNTLKLHGRVHSTNAPYACSHCPKRFKSPYAKKTHEITHSGIQFACTMCTKVYRYKTLLNIHYRKCHC</sequence>
<evidence type="ECO:0000313" key="9">
    <source>
        <dbReference type="Proteomes" id="UP000069272"/>
    </source>
</evidence>
<proteinExistence type="predicted"/>
<keyword evidence="3" id="KW-0677">Repeat</keyword>
<evidence type="ECO:0000256" key="5">
    <source>
        <dbReference type="ARBA" id="ARBA00022833"/>
    </source>
</evidence>
<evidence type="ECO:0000313" key="8">
    <source>
        <dbReference type="EnsemblMetazoa" id="AALB015877-PA"/>
    </source>
</evidence>
<dbReference type="AlphaFoldDB" id="A0A1I8JSV3"/>
<dbReference type="STRING" id="7167.A0A1I8JSV3"/>
<keyword evidence="4" id="KW-0863">Zinc-finger</keyword>
<dbReference type="PROSITE" id="PS51915">
    <property type="entry name" value="ZAD"/>
    <property type="match status" value="1"/>
</dbReference>
<feature type="compositionally biased region" description="Acidic residues" evidence="7">
    <location>
        <begin position="145"/>
        <end position="165"/>
    </location>
</feature>
<dbReference type="PROSITE" id="PS50157">
    <property type="entry name" value="ZINC_FINGER_C2H2_2"/>
    <property type="match status" value="5"/>
</dbReference>
<dbReference type="PROSITE" id="PS00028">
    <property type="entry name" value="ZINC_FINGER_C2H2_1"/>
    <property type="match status" value="5"/>
</dbReference>
<evidence type="ECO:0008006" key="10">
    <source>
        <dbReference type="Google" id="ProtNLM"/>
    </source>
</evidence>
<dbReference type="GO" id="GO:0000981">
    <property type="term" value="F:DNA-binding transcription factor activity, RNA polymerase II-specific"/>
    <property type="evidence" value="ECO:0007669"/>
    <property type="project" value="TreeGrafter"/>
</dbReference>
<comment type="subcellular location">
    <subcellularLocation>
        <location evidence="1">Nucleus</location>
    </subcellularLocation>
</comment>
<dbReference type="InterPro" id="IPR012934">
    <property type="entry name" value="Znf_AD"/>
</dbReference>
<organism evidence="8 9">
    <name type="scientific">Anopheles albimanus</name>
    <name type="common">New world malaria mosquito</name>
    <dbReference type="NCBI Taxonomy" id="7167"/>
    <lineage>
        <taxon>Eukaryota</taxon>
        <taxon>Metazoa</taxon>
        <taxon>Ecdysozoa</taxon>
        <taxon>Arthropoda</taxon>
        <taxon>Hexapoda</taxon>
        <taxon>Insecta</taxon>
        <taxon>Pterygota</taxon>
        <taxon>Neoptera</taxon>
        <taxon>Endopterygota</taxon>
        <taxon>Diptera</taxon>
        <taxon>Nematocera</taxon>
        <taxon>Culicoidea</taxon>
        <taxon>Culicidae</taxon>
        <taxon>Anophelinae</taxon>
        <taxon>Anopheles</taxon>
    </lineage>
</organism>
<dbReference type="SUPFAM" id="SSF57667">
    <property type="entry name" value="beta-beta-alpha zinc fingers"/>
    <property type="match status" value="3"/>
</dbReference>
<keyword evidence="9" id="KW-1185">Reference proteome</keyword>